<keyword evidence="1" id="KW-1133">Transmembrane helix</keyword>
<evidence type="ECO:0000313" key="3">
    <source>
        <dbReference type="Proteomes" id="UP000233649"/>
    </source>
</evidence>
<sequence length="214" mass="23834">RLIPGQNIFSDMHNVRFAILIRDFVSQGFSHTLQGGEQMTHTPFINISNRRIHGIRAVFLLLALFALTPLLSAGGHPVTKLSTKFHSIVSTAKGDYISASITNGGLGSYYSYWIEVPEGLTRLEISIFDPDTGGAHDIQDGTGWNTKTSFLLYNPASDPQTGDLLDVGENPSYDGRDNHLNILYVHIKQPAGFYYFQTFVHQTGRVYGNFKHFP</sequence>
<protein>
    <submittedName>
        <fullName evidence="2">Uncharacterized protein</fullName>
    </submittedName>
</protein>
<name>A0A2J1DXV4_9CHLR</name>
<dbReference type="AlphaFoldDB" id="A0A2J1DXV4"/>
<dbReference type="Proteomes" id="UP000233649">
    <property type="component" value="Unassembled WGS sequence"/>
</dbReference>
<dbReference type="EMBL" id="PHFD01000157">
    <property type="protein sequence ID" value="PKH46951.1"/>
    <property type="molecule type" value="Genomic_DNA"/>
</dbReference>
<evidence type="ECO:0000256" key="1">
    <source>
        <dbReference type="SAM" id="Phobius"/>
    </source>
</evidence>
<accession>A0A2J1DXV4</accession>
<feature type="non-terminal residue" evidence="2">
    <location>
        <position position="1"/>
    </location>
</feature>
<organism evidence="2 3">
    <name type="scientific">Dehalococcoides mccartyi</name>
    <dbReference type="NCBI Taxonomy" id="61435"/>
    <lineage>
        <taxon>Bacteria</taxon>
        <taxon>Bacillati</taxon>
        <taxon>Chloroflexota</taxon>
        <taxon>Dehalococcoidia</taxon>
        <taxon>Dehalococcoidales</taxon>
        <taxon>Dehalococcoidaceae</taxon>
        <taxon>Dehalococcoides</taxon>
    </lineage>
</organism>
<feature type="transmembrane region" description="Helical" evidence="1">
    <location>
        <begin position="57"/>
        <end position="75"/>
    </location>
</feature>
<keyword evidence="1" id="KW-0812">Transmembrane</keyword>
<keyword evidence="1" id="KW-0472">Membrane</keyword>
<proteinExistence type="predicted"/>
<comment type="caution">
    <text evidence="2">The sequence shown here is derived from an EMBL/GenBank/DDBJ whole genome shotgun (WGS) entry which is preliminary data.</text>
</comment>
<gene>
    <name evidence="2" type="ORF">CVH13_00825</name>
</gene>
<reference evidence="2 3" key="1">
    <citation type="journal article" date="2017" name="FEMS Microbiol. Ecol.">
        <title>Reconstructed genomes of novel Dehalococcoides mccartyi strains from 1,2,3,4-tetrachlorodibenzo-p-dioxin-dechlorinating enrichment cultures reveal divergent reductive dehalogenase gene profiles.</title>
        <authorList>
            <person name="Dam H.T."/>
            <person name="Vollmers J."/>
            <person name="Kaster A.K."/>
            <person name="Haggblom M.M."/>
        </authorList>
    </citation>
    <scope>NUCLEOTIDE SEQUENCE [LARGE SCALE GENOMIC DNA]</scope>
    <source>
        <strain evidence="2 3">H1-3-2.001</strain>
    </source>
</reference>
<evidence type="ECO:0000313" key="2">
    <source>
        <dbReference type="EMBL" id="PKH46951.1"/>
    </source>
</evidence>